<protein>
    <recommendedName>
        <fullName evidence="3">RRM domain-containing protein</fullName>
    </recommendedName>
</protein>
<name>A0A7J6UDG1_PEROL</name>
<dbReference type="InterPro" id="IPR035979">
    <property type="entry name" value="RBD_domain_sf"/>
</dbReference>
<dbReference type="OMA" id="GLLCHEL"/>
<evidence type="ECO:0000256" key="1">
    <source>
        <dbReference type="PROSITE-ProRule" id="PRU00176"/>
    </source>
</evidence>
<dbReference type="CDD" id="cd00590">
    <property type="entry name" value="RRM_SF"/>
    <property type="match status" value="1"/>
</dbReference>
<dbReference type="SUPFAM" id="SSF54928">
    <property type="entry name" value="RNA-binding domain, RBD"/>
    <property type="match status" value="1"/>
</dbReference>
<proteinExistence type="predicted"/>
<dbReference type="GO" id="GO:0003723">
    <property type="term" value="F:RNA binding"/>
    <property type="evidence" value="ECO:0007669"/>
    <property type="project" value="UniProtKB-UniRule"/>
</dbReference>
<keyword evidence="5" id="KW-1185">Reference proteome</keyword>
<evidence type="ECO:0000259" key="3">
    <source>
        <dbReference type="PROSITE" id="PS50102"/>
    </source>
</evidence>
<feature type="region of interest" description="Disordered" evidence="2">
    <location>
        <begin position="237"/>
        <end position="256"/>
    </location>
</feature>
<dbReference type="InterPro" id="IPR000504">
    <property type="entry name" value="RRM_dom"/>
</dbReference>
<evidence type="ECO:0000313" key="5">
    <source>
        <dbReference type="Proteomes" id="UP000553632"/>
    </source>
</evidence>
<dbReference type="EMBL" id="JABANO010004387">
    <property type="protein sequence ID" value="KAF4755262.1"/>
    <property type="molecule type" value="Genomic_DNA"/>
</dbReference>
<accession>A0A7J6UDG1</accession>
<dbReference type="AlphaFoldDB" id="A0A7J6UDG1"/>
<feature type="non-terminal residue" evidence="4">
    <location>
        <position position="408"/>
    </location>
</feature>
<feature type="compositionally biased region" description="Basic and acidic residues" evidence="2">
    <location>
        <begin position="14"/>
        <end position="39"/>
    </location>
</feature>
<dbReference type="Proteomes" id="UP000553632">
    <property type="component" value="Unassembled WGS sequence"/>
</dbReference>
<feature type="compositionally biased region" description="Basic residues" evidence="2">
    <location>
        <begin position="40"/>
        <end position="52"/>
    </location>
</feature>
<evidence type="ECO:0000313" key="4">
    <source>
        <dbReference type="EMBL" id="KAF4755262.1"/>
    </source>
</evidence>
<gene>
    <name evidence="4" type="ORF">FOZ63_027112</name>
</gene>
<organism evidence="4 5">
    <name type="scientific">Perkinsus olseni</name>
    <name type="common">Perkinsus atlanticus</name>
    <dbReference type="NCBI Taxonomy" id="32597"/>
    <lineage>
        <taxon>Eukaryota</taxon>
        <taxon>Sar</taxon>
        <taxon>Alveolata</taxon>
        <taxon>Perkinsozoa</taxon>
        <taxon>Perkinsea</taxon>
        <taxon>Perkinsida</taxon>
        <taxon>Perkinsidae</taxon>
        <taxon>Perkinsus</taxon>
    </lineage>
</organism>
<keyword evidence="1" id="KW-0694">RNA-binding</keyword>
<dbReference type="Gene3D" id="3.30.70.330">
    <property type="match status" value="1"/>
</dbReference>
<evidence type="ECO:0000256" key="2">
    <source>
        <dbReference type="SAM" id="MobiDB-lite"/>
    </source>
</evidence>
<dbReference type="InterPro" id="IPR012677">
    <property type="entry name" value="Nucleotide-bd_a/b_plait_sf"/>
</dbReference>
<comment type="caution">
    <text evidence="4">The sequence shown here is derived from an EMBL/GenBank/DDBJ whole genome shotgun (WGS) entry which is preliminary data.</text>
</comment>
<reference evidence="4 5" key="1">
    <citation type="submission" date="2020-04" db="EMBL/GenBank/DDBJ databases">
        <title>Perkinsus olseni comparative genomics.</title>
        <authorList>
            <person name="Bogema D.R."/>
        </authorList>
    </citation>
    <scope>NUCLEOTIDE SEQUENCE [LARGE SCALE GENOMIC DNA]</scope>
    <source>
        <strain evidence="4 5">ATCC PRA-207</strain>
    </source>
</reference>
<feature type="compositionally biased region" description="Basic and acidic residues" evidence="2">
    <location>
        <begin position="82"/>
        <end position="92"/>
    </location>
</feature>
<feature type="domain" description="RRM" evidence="3">
    <location>
        <begin position="109"/>
        <end position="197"/>
    </location>
</feature>
<feature type="region of interest" description="Disordered" evidence="2">
    <location>
        <begin position="82"/>
        <end position="102"/>
    </location>
</feature>
<dbReference type="PROSITE" id="PS50102">
    <property type="entry name" value="RRM"/>
    <property type="match status" value="1"/>
</dbReference>
<sequence length="408" mass="44365">MDVLELLQEGGGVEADKKSSEAAEARPADAPKNVEEETKKRKRSRKRQRRGGSGRTGVLLSSSTLVVGLLCHELLGAFDDHSGEAKRSRTEGESAGQAPKAVDMERKARSVFLNNLPVEATSEWIKTTVLAVLPEGSNDPAVIERVHIGRDKKYPTRCAGWANVTFTSESVARDAVGKLDYRMVDCEQLLKAAEEKEQQNTAATMDSGGPVNKRCGGHGPKGIRVTRRCLYATSGLQQQQLNSNEDHKTSSKSTASQFRLPTDLIEQLRNLVREHSLSDSPAGRLADSYRRTFGHREEGRREGYRFVVRSVVGVVVALVRPEGSRLTPRALSSIPGVSTWEEKPQQIWFSWDTEEDADDDLSPPPPAADGGGVFCYMPADPNLVSSLCAAAASVFAKVAFDSTGDSLA</sequence>
<feature type="region of interest" description="Disordered" evidence="2">
    <location>
        <begin position="1"/>
        <end position="57"/>
    </location>
</feature>